<keyword evidence="1" id="KW-0862">Zinc</keyword>
<dbReference type="HOGENOM" id="CLU_1392324_0_0_1"/>
<keyword evidence="1" id="KW-0863">Zinc-finger</keyword>
<dbReference type="InParanoid" id="M1DY98"/>
<accession>M1DY98</accession>
<evidence type="ECO:0000313" key="4">
    <source>
        <dbReference type="EnsemblPlants" id="PGSC0003DMT400096368"/>
    </source>
</evidence>
<dbReference type="InterPro" id="IPR036875">
    <property type="entry name" value="Znf_CCHC_sf"/>
</dbReference>
<reference evidence="5" key="1">
    <citation type="journal article" date="2011" name="Nature">
        <title>Genome sequence and analysis of the tuber crop potato.</title>
        <authorList>
            <consortium name="The Potato Genome Sequencing Consortium"/>
        </authorList>
    </citation>
    <scope>NUCLEOTIDE SEQUENCE [LARGE SCALE GENOMIC DNA]</scope>
    <source>
        <strain evidence="5">cv. DM1-3 516 R44</strain>
    </source>
</reference>
<dbReference type="GO" id="GO:0003729">
    <property type="term" value="F:mRNA binding"/>
    <property type="evidence" value="ECO:0000318"/>
    <property type="project" value="GO_Central"/>
</dbReference>
<dbReference type="GO" id="GO:0003727">
    <property type="term" value="F:single-stranded RNA binding"/>
    <property type="evidence" value="ECO:0000318"/>
    <property type="project" value="GO_Central"/>
</dbReference>
<dbReference type="GO" id="GO:0008270">
    <property type="term" value="F:zinc ion binding"/>
    <property type="evidence" value="ECO:0007669"/>
    <property type="project" value="UniProtKB-KW"/>
</dbReference>
<organism evidence="4 5">
    <name type="scientific">Solanum tuberosum</name>
    <name type="common">Potato</name>
    <dbReference type="NCBI Taxonomy" id="4113"/>
    <lineage>
        <taxon>Eukaryota</taxon>
        <taxon>Viridiplantae</taxon>
        <taxon>Streptophyta</taxon>
        <taxon>Embryophyta</taxon>
        <taxon>Tracheophyta</taxon>
        <taxon>Spermatophyta</taxon>
        <taxon>Magnoliopsida</taxon>
        <taxon>eudicotyledons</taxon>
        <taxon>Gunneridae</taxon>
        <taxon>Pentapetalae</taxon>
        <taxon>asterids</taxon>
        <taxon>lamiids</taxon>
        <taxon>Solanales</taxon>
        <taxon>Solanaceae</taxon>
        <taxon>Solanoideae</taxon>
        <taxon>Solaneae</taxon>
        <taxon>Solanum</taxon>
    </lineage>
</organism>
<dbReference type="InterPro" id="IPR001878">
    <property type="entry name" value="Znf_CCHC"/>
</dbReference>
<dbReference type="Pfam" id="PF00098">
    <property type="entry name" value="zf-CCHC"/>
    <property type="match status" value="1"/>
</dbReference>
<evidence type="ECO:0000256" key="1">
    <source>
        <dbReference type="PROSITE-ProRule" id="PRU00047"/>
    </source>
</evidence>
<keyword evidence="5" id="KW-1185">Reference proteome</keyword>
<proteinExistence type="predicted"/>
<dbReference type="GO" id="GO:0045182">
    <property type="term" value="F:translation regulator activity"/>
    <property type="evidence" value="ECO:0000318"/>
    <property type="project" value="GO_Central"/>
</dbReference>
<dbReference type="Gene3D" id="4.10.60.10">
    <property type="entry name" value="Zinc finger, CCHC-type"/>
    <property type="match status" value="1"/>
</dbReference>
<keyword evidence="1" id="KW-0479">Metal-binding</keyword>
<dbReference type="SUPFAM" id="SSF57756">
    <property type="entry name" value="Retrovirus zinc finger-like domains"/>
    <property type="match status" value="1"/>
</dbReference>
<feature type="domain" description="CCHC-type" evidence="3">
    <location>
        <begin position="161"/>
        <end position="176"/>
    </location>
</feature>
<dbReference type="PROSITE" id="PS50158">
    <property type="entry name" value="ZF_CCHC"/>
    <property type="match status" value="1"/>
</dbReference>
<dbReference type="Proteomes" id="UP000011115">
    <property type="component" value="Unassembled WGS sequence"/>
</dbReference>
<evidence type="ECO:0000313" key="5">
    <source>
        <dbReference type="Proteomes" id="UP000011115"/>
    </source>
</evidence>
<dbReference type="GO" id="GO:0005737">
    <property type="term" value="C:cytoplasm"/>
    <property type="evidence" value="ECO:0000318"/>
    <property type="project" value="GO_Central"/>
</dbReference>
<name>M1DY98_SOLTU</name>
<dbReference type="EnsemblPlants" id="PGSC0003DMT400096368">
    <property type="protein sequence ID" value="PGSC0003DMT400096368"/>
    <property type="gene ID" value="PGSC0003DMG400045939"/>
</dbReference>
<protein>
    <submittedName>
        <fullName evidence="4">Gag-pol polyprotein</fullName>
    </submittedName>
</protein>
<dbReference type="GO" id="GO:2000767">
    <property type="term" value="P:positive regulation of cytoplasmic translation"/>
    <property type="evidence" value="ECO:0000318"/>
    <property type="project" value="GO_Central"/>
</dbReference>
<sequence length="196" mass="21673">MKKKRCKASKWRPRTTPRAVVLTMNRGICREVEPSIGPFPVDVIEDPNFGKVQVKTMDVTGRGPDYGEMGAFRVREFLRINPPEFYGSKVEEDPNGFIEEVYKVLVIIGVSSIEKAELAAYQLKDVAQIWPQGMSNESLWPSCARCGKRHDGRCLASREGCSSCGESGHMMKDCPNAKATRGEGKQVASSSGDVEL</sequence>
<reference evidence="4" key="2">
    <citation type="submission" date="2015-06" db="UniProtKB">
        <authorList>
            <consortium name="EnsemblPlants"/>
        </authorList>
    </citation>
    <scope>IDENTIFICATION</scope>
    <source>
        <strain evidence="4">DM1-3 516 R44</strain>
    </source>
</reference>
<dbReference type="Gramene" id="PGSC0003DMT400096368">
    <property type="protein sequence ID" value="PGSC0003DMT400096368"/>
    <property type="gene ID" value="PGSC0003DMG400045939"/>
</dbReference>
<evidence type="ECO:0000256" key="2">
    <source>
        <dbReference type="SAM" id="MobiDB-lite"/>
    </source>
</evidence>
<feature type="region of interest" description="Disordered" evidence="2">
    <location>
        <begin position="175"/>
        <end position="196"/>
    </location>
</feature>
<dbReference type="SMART" id="SM00343">
    <property type="entry name" value="ZnF_C2HC"/>
    <property type="match status" value="1"/>
</dbReference>
<dbReference type="AlphaFoldDB" id="M1DY98"/>
<dbReference type="PaxDb" id="4113-PGSC0003DMT400096368"/>
<feature type="compositionally biased region" description="Polar residues" evidence="2">
    <location>
        <begin position="187"/>
        <end position="196"/>
    </location>
</feature>
<evidence type="ECO:0000259" key="3">
    <source>
        <dbReference type="PROSITE" id="PS50158"/>
    </source>
</evidence>